<reference evidence="2" key="1">
    <citation type="submission" date="2019-02" db="EMBL/GenBank/DDBJ databases">
        <authorList>
            <person name="Gruber-Vodicka R. H."/>
            <person name="Seah K. B. B."/>
        </authorList>
    </citation>
    <scope>NUCLEOTIDE SEQUENCE</scope>
    <source>
        <strain evidence="2">BECK_BY1</strain>
    </source>
</reference>
<accession>A0A451A750</accession>
<dbReference type="AlphaFoldDB" id="A0A451A750"/>
<dbReference type="Pfam" id="PF20703">
    <property type="entry name" value="nSTAND1"/>
    <property type="match status" value="1"/>
</dbReference>
<protein>
    <submittedName>
        <fullName evidence="2">AAA ATPase domain-containing protein</fullName>
    </submittedName>
</protein>
<name>A0A451A750_9GAMM</name>
<dbReference type="InterPro" id="IPR049052">
    <property type="entry name" value="nSTAND1"/>
</dbReference>
<proteinExistence type="predicted"/>
<sequence length="412" mass="46486">MNISGNFRARLGSKVNSGFLSQTERLTQIETGISPFVTGTELPENSSVFFGRAQIMHDVLSVLRNPNKPGCVSLLGERRMGKSSLLNQIFVALGKEEGLVTILGSTQGWSDYTPAAFFSDLYRTIASVLSTGEPTDLFSLSPVTDYPGFRDFIRQYTDRYRFILILDEFETMAGDPKFNGTFFANLRHLGSTPQFRFGYLLASRRPLSELRQQDKGLDSSSFWNIFGIPHVVSVLHPKDMRELIREPWQRSLQGTPLWPEAMEKLEELVGAYPALLQMVLDRMWTACAGGYELDPDEVRRGLWGYFDGLWRHRSEEEKDLLLKIVDAGLVPDNKLLWDLRSRGLITKDGRLFSKFFEYFAVSEYAAMSSLPDHGDIGSFGGSFDRFPPGLKTGLDFLVDIVKRVVTATITQL</sequence>
<dbReference type="Gene3D" id="3.40.50.300">
    <property type="entry name" value="P-loop containing nucleotide triphosphate hydrolases"/>
    <property type="match status" value="1"/>
</dbReference>
<gene>
    <name evidence="2" type="ORF">BECKTUN1418D_GA0071000_11612</name>
</gene>
<organism evidence="2">
    <name type="scientific">Candidatus Kentrum sp. TUN</name>
    <dbReference type="NCBI Taxonomy" id="2126343"/>
    <lineage>
        <taxon>Bacteria</taxon>
        <taxon>Pseudomonadati</taxon>
        <taxon>Pseudomonadota</taxon>
        <taxon>Gammaproteobacteria</taxon>
        <taxon>Candidatus Kentrum</taxon>
    </lineage>
</organism>
<dbReference type="InterPro" id="IPR027417">
    <property type="entry name" value="P-loop_NTPase"/>
</dbReference>
<evidence type="ECO:0000313" key="2">
    <source>
        <dbReference type="EMBL" id="VFK61838.1"/>
    </source>
</evidence>
<feature type="domain" description="Novel STAND NTPase 1" evidence="1">
    <location>
        <begin position="43"/>
        <end position="287"/>
    </location>
</feature>
<dbReference type="SUPFAM" id="SSF52540">
    <property type="entry name" value="P-loop containing nucleoside triphosphate hydrolases"/>
    <property type="match status" value="1"/>
</dbReference>
<evidence type="ECO:0000259" key="1">
    <source>
        <dbReference type="Pfam" id="PF20703"/>
    </source>
</evidence>
<dbReference type="EMBL" id="CAADFX010000161">
    <property type="protein sequence ID" value="VFK61838.1"/>
    <property type="molecule type" value="Genomic_DNA"/>
</dbReference>